<dbReference type="GO" id="GO:0043937">
    <property type="term" value="P:regulation of sporulation"/>
    <property type="evidence" value="ECO:0007669"/>
    <property type="project" value="InterPro"/>
</dbReference>
<protein>
    <submittedName>
        <fullName evidence="1">Aspartyl-phosphate phosphatase Spo0E family protein</fullName>
    </submittedName>
</protein>
<dbReference type="KEGG" id="cint:HZF06_19320"/>
<reference evidence="1 2" key="1">
    <citation type="submission" date="2020-07" db="EMBL/GenBank/DDBJ databases">
        <title>Electron transfer.</title>
        <authorList>
            <person name="Huang L."/>
            <person name="Liu X."/>
            <person name="Zhou S."/>
        </authorList>
    </citation>
    <scope>NUCLEOTIDE SEQUENCE [LARGE SCALE GENOMIC DNA]</scope>
    <source>
        <strain evidence="1 2">Lx1</strain>
    </source>
</reference>
<dbReference type="Gene3D" id="4.10.280.10">
    <property type="entry name" value="Helix-loop-helix DNA-binding domain"/>
    <property type="match status" value="1"/>
</dbReference>
<evidence type="ECO:0000313" key="2">
    <source>
        <dbReference type="Proteomes" id="UP000512286"/>
    </source>
</evidence>
<dbReference type="GO" id="GO:0046983">
    <property type="term" value="F:protein dimerization activity"/>
    <property type="evidence" value="ECO:0007669"/>
    <property type="project" value="InterPro"/>
</dbReference>
<dbReference type="InterPro" id="IPR036638">
    <property type="entry name" value="HLH_DNA-bd_sf"/>
</dbReference>
<gene>
    <name evidence="1" type="ORF">HZF06_19320</name>
</gene>
<dbReference type="SUPFAM" id="SSF140500">
    <property type="entry name" value="BAS1536-like"/>
    <property type="match status" value="1"/>
</dbReference>
<proteinExistence type="predicted"/>
<sequence length="48" mass="5544">MNLDQKIEKLKKKINSIVSPENACSEEIVKLSQELDSLIVEKMRRDSI</sequence>
<dbReference type="AlphaFoldDB" id="A0A7D6ZP87"/>
<organism evidence="1 2">
    <name type="scientific">Clostridium intestinale</name>
    <dbReference type="NCBI Taxonomy" id="36845"/>
    <lineage>
        <taxon>Bacteria</taxon>
        <taxon>Bacillati</taxon>
        <taxon>Bacillota</taxon>
        <taxon>Clostridia</taxon>
        <taxon>Eubacteriales</taxon>
        <taxon>Clostridiaceae</taxon>
        <taxon>Clostridium</taxon>
    </lineage>
</organism>
<dbReference type="RefSeq" id="WP_181601419.1">
    <property type="nucleotide sequence ID" value="NZ_CP059378.1"/>
</dbReference>
<evidence type="ECO:0000313" key="1">
    <source>
        <dbReference type="EMBL" id="QLY79203.1"/>
    </source>
</evidence>
<dbReference type="Pfam" id="PF09388">
    <property type="entry name" value="SpoOE-like"/>
    <property type="match status" value="1"/>
</dbReference>
<dbReference type="InterPro" id="IPR018540">
    <property type="entry name" value="Spo0E-like"/>
</dbReference>
<accession>A0A7D6ZP87</accession>
<name>A0A7D6ZP87_9CLOT</name>
<dbReference type="Proteomes" id="UP000512286">
    <property type="component" value="Chromosome"/>
</dbReference>
<dbReference type="EMBL" id="CP059378">
    <property type="protein sequence ID" value="QLY79203.1"/>
    <property type="molecule type" value="Genomic_DNA"/>
</dbReference>
<dbReference type="InterPro" id="IPR037208">
    <property type="entry name" value="Spo0E-like_sf"/>
</dbReference>